<reference evidence="5 6" key="2">
    <citation type="submission" date="2024-03" db="EMBL/GenBank/DDBJ databases">
        <title>The Genome Sequence of Enterococcus sp. DIV1094.</title>
        <authorList>
            <consortium name="The Broad Institute Genomics Platform"/>
            <consortium name="The Broad Institute Microbial Omics Core"/>
            <consortium name="The Broad Institute Genomic Center for Infectious Diseases"/>
            <person name="Earl A."/>
            <person name="Manson A."/>
            <person name="Gilmore M."/>
            <person name="Schwartman J."/>
            <person name="Shea T."/>
            <person name="Abouelleil A."/>
            <person name="Cao P."/>
            <person name="Chapman S."/>
            <person name="Cusick C."/>
            <person name="Young S."/>
            <person name="Neafsey D."/>
            <person name="Nusbaum C."/>
            <person name="Birren B."/>
        </authorList>
    </citation>
    <scope>NUCLEOTIDE SEQUENCE [LARGE SCALE GENOMIC DNA]</scope>
    <source>
        <strain evidence="5 6">DIV1094</strain>
    </source>
</reference>
<dbReference type="EMBL" id="CP147250">
    <property type="protein sequence ID" value="WYJ79980.1"/>
    <property type="molecule type" value="Genomic_DNA"/>
</dbReference>
<dbReference type="SUPFAM" id="SSF51261">
    <property type="entry name" value="Duplicated hybrid motif"/>
    <property type="match status" value="1"/>
</dbReference>
<dbReference type="CDD" id="cd12797">
    <property type="entry name" value="M23_peptidase"/>
    <property type="match status" value="1"/>
</dbReference>
<reference evidence="5 6" key="1">
    <citation type="submission" date="2021-03" db="EMBL/GenBank/DDBJ databases">
        <authorList>
            <person name="Gilmore M.S."/>
            <person name="Schwartzman J."/>
            <person name="Van Tyne D."/>
            <person name="Martin M."/>
            <person name="Earl A.M."/>
            <person name="Manson A.L."/>
            <person name="Straub T."/>
            <person name="Salamzade R."/>
            <person name="Saavedra J."/>
            <person name="Lebreton F."/>
            <person name="Prichula J."/>
            <person name="Schaufler K."/>
            <person name="Gaca A."/>
            <person name="Sgardioli B."/>
            <person name="Wagenaar J."/>
            <person name="Strong T."/>
        </authorList>
    </citation>
    <scope>NUCLEOTIDE SEQUENCE [LARGE SCALE GENOMIC DNA]</scope>
    <source>
        <strain evidence="5 6">DIV1094</strain>
    </source>
</reference>
<feature type="region of interest" description="Disordered" evidence="3">
    <location>
        <begin position="81"/>
        <end position="255"/>
    </location>
</feature>
<dbReference type="Pfam" id="PF01551">
    <property type="entry name" value="Peptidase_M23"/>
    <property type="match status" value="1"/>
</dbReference>
<evidence type="ECO:0000313" key="6">
    <source>
        <dbReference type="Proteomes" id="UP000664360"/>
    </source>
</evidence>
<dbReference type="InterPro" id="IPR002901">
    <property type="entry name" value="MGlyc_endo_b_GlcNAc-like_dom"/>
</dbReference>
<feature type="domain" description="Mannosyl-glycoprotein endo-beta-N-acetylglucosamidase-like" evidence="4">
    <location>
        <begin position="247"/>
        <end position="407"/>
    </location>
</feature>
<keyword evidence="2" id="KW-0378">Hydrolase</keyword>
<gene>
    <name evidence="5" type="ORF">DOK79_001533</name>
</gene>
<evidence type="ECO:0000256" key="3">
    <source>
        <dbReference type="SAM" id="MobiDB-lite"/>
    </source>
</evidence>
<evidence type="ECO:0000256" key="1">
    <source>
        <dbReference type="ARBA" id="ARBA00010266"/>
    </source>
</evidence>
<dbReference type="SMART" id="SM00047">
    <property type="entry name" value="LYZ2"/>
    <property type="match status" value="1"/>
</dbReference>
<dbReference type="Gene3D" id="2.70.70.10">
    <property type="entry name" value="Glucose Permease (Domain IIA)"/>
    <property type="match status" value="1"/>
</dbReference>
<dbReference type="PANTHER" id="PTHR33308">
    <property type="entry name" value="PEPTIDOGLYCAN HYDROLASE FLGJ"/>
    <property type="match status" value="1"/>
</dbReference>
<dbReference type="InterPro" id="IPR016047">
    <property type="entry name" value="M23ase_b-sheet_dom"/>
</dbReference>
<sequence>MNILVMSEVKKVSGANRTRGEEMKTEKILFKNERMIVLGSKERKKLLKTKKMVGTVIVASTFINYFGNGIVLADELGSEISSQTEQGSNQVNTEVPGETSVETPEVATDNPVPVTPETPKETPAPVIPDAPKETPTPVIPEAPKETPAPETPEAPKETPTPVIPEAPKETPAPETPEAPKETPAPETPEVPKETPAPETPEAPEEMPVPVTPEAPRETIPPVSSSATTGTPELNDRLSSETTSNPIDFEKSETTESFIEKIGEDAREIAKENDLYASVMIAQAILESGSGTSQLSRTPYYNLFGIKSDSPNHSVVFETQEDNGHGELSTIQASFKVYDSYKESLVDYVKLLKEGLTYDPEFYSGAWRSNTETYQDATLFLTGRYATDISYNEKLNELIEMYELEKYDSEATDAIDNAGDYMKPLEEYVVTSNFGMRGNEFHRGIDLAAPAGSPIVASQSGKIVTAEYHPSWGNYVVIAHEDGNFTLYAHQSLFIVKAGQEVARGSVIGYVGSTGNSTGPHLHFEFSTSVNMTQSDLVDPLKIFNQ</sequence>
<dbReference type="Pfam" id="PF01832">
    <property type="entry name" value="Glucosaminidase"/>
    <property type="match status" value="1"/>
</dbReference>
<feature type="compositionally biased region" description="Polar residues" evidence="3">
    <location>
        <begin position="81"/>
        <end position="93"/>
    </location>
</feature>
<dbReference type="PANTHER" id="PTHR33308:SF9">
    <property type="entry name" value="PEPTIDOGLYCAN HYDROLASE FLGJ"/>
    <property type="match status" value="1"/>
</dbReference>
<dbReference type="Gene3D" id="1.10.530.10">
    <property type="match status" value="1"/>
</dbReference>
<evidence type="ECO:0000256" key="2">
    <source>
        <dbReference type="ARBA" id="ARBA00022801"/>
    </source>
</evidence>
<evidence type="ECO:0000259" key="4">
    <source>
        <dbReference type="SMART" id="SM00047"/>
    </source>
</evidence>
<keyword evidence="6" id="KW-1185">Reference proteome</keyword>
<accession>A0ABZ2SW65</accession>
<comment type="similarity">
    <text evidence="1">Belongs to the glycosyl hydrolase 73 family.</text>
</comment>
<dbReference type="InterPro" id="IPR011055">
    <property type="entry name" value="Dup_hybrid_motif"/>
</dbReference>
<dbReference type="Gene3D" id="4.10.80.30">
    <property type="entry name" value="DNA polymerase, domain 6"/>
    <property type="match status" value="1"/>
</dbReference>
<organism evidence="5 6">
    <name type="scientific">Candidatus Enterococcus mangumiae</name>
    <dbReference type="NCBI Taxonomy" id="2230878"/>
    <lineage>
        <taxon>Bacteria</taxon>
        <taxon>Bacillati</taxon>
        <taxon>Bacillota</taxon>
        <taxon>Bacilli</taxon>
        <taxon>Lactobacillales</taxon>
        <taxon>Enterococcaceae</taxon>
        <taxon>Enterococcus</taxon>
    </lineage>
</organism>
<dbReference type="InterPro" id="IPR051056">
    <property type="entry name" value="Glycosyl_Hydrolase_73"/>
</dbReference>
<evidence type="ECO:0000313" key="5">
    <source>
        <dbReference type="EMBL" id="WYJ79980.1"/>
    </source>
</evidence>
<name>A0ABZ2SW65_9ENTE</name>
<feature type="compositionally biased region" description="Polar residues" evidence="3">
    <location>
        <begin position="221"/>
        <end position="231"/>
    </location>
</feature>
<protein>
    <recommendedName>
        <fullName evidence="4">Mannosyl-glycoprotein endo-beta-N-acetylglucosamidase-like domain-containing protein</fullName>
    </recommendedName>
</protein>
<feature type="compositionally biased region" description="Low complexity" evidence="3">
    <location>
        <begin position="111"/>
        <end position="124"/>
    </location>
</feature>
<dbReference type="Proteomes" id="UP000664360">
    <property type="component" value="Chromosome"/>
</dbReference>
<proteinExistence type="inferred from homology"/>